<dbReference type="Pfam" id="PF13308">
    <property type="entry name" value="YARHG"/>
    <property type="match status" value="1"/>
</dbReference>
<dbReference type="Gene3D" id="1.20.58.1690">
    <property type="match status" value="1"/>
</dbReference>
<dbReference type="RefSeq" id="WP_118017817.1">
    <property type="nucleotide sequence ID" value="NZ_CAUHGS010000006.1"/>
</dbReference>
<gene>
    <name evidence="3" type="ORF">DWW02_01855</name>
</gene>
<accession>A0A412ZGA4</accession>
<dbReference type="AlphaFoldDB" id="A0A412ZGA4"/>
<proteinExistence type="predicted"/>
<organism evidence="3 4">
    <name type="scientific">Enterocloster bolteae</name>
    <dbReference type="NCBI Taxonomy" id="208479"/>
    <lineage>
        <taxon>Bacteria</taxon>
        <taxon>Bacillati</taxon>
        <taxon>Bacillota</taxon>
        <taxon>Clostridia</taxon>
        <taxon>Lachnospirales</taxon>
        <taxon>Lachnospiraceae</taxon>
        <taxon>Enterocloster</taxon>
    </lineage>
</organism>
<dbReference type="Pfam" id="PF13240">
    <property type="entry name" value="Zn_Ribbon_1"/>
    <property type="match status" value="1"/>
</dbReference>
<dbReference type="SMART" id="SM01324">
    <property type="entry name" value="YARHG"/>
    <property type="match status" value="1"/>
</dbReference>
<dbReference type="EMBL" id="QRZM01000001">
    <property type="protein sequence ID" value="RGV79280.1"/>
    <property type="molecule type" value="Genomic_DNA"/>
</dbReference>
<comment type="caution">
    <text evidence="3">The sequence shown here is derived from an EMBL/GenBank/DDBJ whole genome shotgun (WGS) entry which is preliminary data.</text>
</comment>
<feature type="transmembrane region" description="Helical" evidence="1">
    <location>
        <begin position="43"/>
        <end position="69"/>
    </location>
</feature>
<reference evidence="3 4" key="1">
    <citation type="submission" date="2018-08" db="EMBL/GenBank/DDBJ databases">
        <title>A genome reference for cultivated species of the human gut microbiota.</title>
        <authorList>
            <person name="Zou Y."/>
            <person name="Xue W."/>
            <person name="Luo G."/>
        </authorList>
    </citation>
    <scope>NUCLEOTIDE SEQUENCE [LARGE SCALE GENOMIC DNA]</scope>
    <source>
        <strain evidence="3 4">AF14-18</strain>
    </source>
</reference>
<sequence>MECNHCGKPIKEGASFCSHCGKPVGSSNKKPINNAIKKPNKSIFITAGLVITVIIMAVIIKSGVISSYLENREIQKTEKENREIVDEALAKASEKTNVLSVTISGGSSADSAYDGYKMESTMNDNAIVEFKNNEVHMSDGHTSFKARPKVFDGTEHSEGNKFEVYISNTGKVIRSINGSEFNNIDAEPLEIQECLWFFEDIKKNLENVDIKQNDDELIVKGTLDNGKEICNTYIKFIELAGDEPEKQVTDHVSYELRILRTTKEVKYINFDVSDIAEYVWYGSNDDGLSISNVYGDLRFTYHSFKKTEDFGVPVLKVEESVQEEDYDNSLTETPLPAWKQAYIDYLSSGEGKYTDKDGTISGFSLIYIDEDNIPEIIHDMGYMADGFLLLTYSNNEVHEEYLSRGGFAYLEKKNLFYNSFGRMGSYGDSILRLNNGVSEEIAGGHYEDKYNDNGNIAQDADGNYLSEYYWGDAAVSEEEYQAQLEKLFDKSTAKSNYDLDTYTRNQIIQQIIDWNDNTSTKQASAKDTSQDSDYILPDCDSRYYSQKELSALSEEQLKLARNEIYARHGYIFQKGDTKNYFDSKSWYRGTVSEVTDDMLNEYEIANRDLIISIENK</sequence>
<protein>
    <submittedName>
        <fullName evidence="3">YARHG domain-containing protein</fullName>
    </submittedName>
</protein>
<name>A0A412ZGA4_9FIRM</name>
<dbReference type="InterPro" id="IPR026870">
    <property type="entry name" value="Zinc_ribbon_dom"/>
</dbReference>
<keyword evidence="1" id="KW-0812">Transmembrane</keyword>
<keyword evidence="1" id="KW-0472">Membrane</keyword>
<dbReference type="InterPro" id="IPR025582">
    <property type="entry name" value="YARHG_dom"/>
</dbReference>
<dbReference type="Proteomes" id="UP000284543">
    <property type="component" value="Unassembled WGS sequence"/>
</dbReference>
<evidence type="ECO:0000313" key="4">
    <source>
        <dbReference type="Proteomes" id="UP000284543"/>
    </source>
</evidence>
<keyword evidence="1" id="KW-1133">Transmembrane helix</keyword>
<feature type="domain" description="YARHG" evidence="2">
    <location>
        <begin position="532"/>
        <end position="615"/>
    </location>
</feature>
<dbReference type="InterPro" id="IPR038434">
    <property type="entry name" value="YARHG_sf"/>
</dbReference>
<evidence type="ECO:0000256" key="1">
    <source>
        <dbReference type="SAM" id="Phobius"/>
    </source>
</evidence>
<evidence type="ECO:0000259" key="2">
    <source>
        <dbReference type="SMART" id="SM01324"/>
    </source>
</evidence>
<evidence type="ECO:0000313" key="3">
    <source>
        <dbReference type="EMBL" id="RGV79280.1"/>
    </source>
</evidence>